<feature type="region of interest" description="Disordered" evidence="1">
    <location>
        <begin position="36"/>
        <end position="56"/>
    </location>
</feature>
<keyword evidence="2" id="KW-0472">Membrane</keyword>
<evidence type="ECO:0000313" key="3">
    <source>
        <dbReference type="EMBL" id="MEQ2260702.1"/>
    </source>
</evidence>
<organism evidence="3 4">
    <name type="scientific">Xenotaenia resolanae</name>
    <dbReference type="NCBI Taxonomy" id="208358"/>
    <lineage>
        <taxon>Eukaryota</taxon>
        <taxon>Metazoa</taxon>
        <taxon>Chordata</taxon>
        <taxon>Craniata</taxon>
        <taxon>Vertebrata</taxon>
        <taxon>Euteleostomi</taxon>
        <taxon>Actinopterygii</taxon>
        <taxon>Neopterygii</taxon>
        <taxon>Teleostei</taxon>
        <taxon>Neoteleostei</taxon>
        <taxon>Acanthomorphata</taxon>
        <taxon>Ovalentaria</taxon>
        <taxon>Atherinomorphae</taxon>
        <taxon>Cyprinodontiformes</taxon>
        <taxon>Goodeidae</taxon>
        <taxon>Xenotaenia</taxon>
    </lineage>
</organism>
<accession>A0ABV0VTW2</accession>
<protein>
    <submittedName>
        <fullName evidence="3">Uncharacterized protein</fullName>
    </submittedName>
</protein>
<keyword evidence="2" id="KW-1133">Transmembrane helix</keyword>
<dbReference type="EMBL" id="JAHRIM010011066">
    <property type="protein sequence ID" value="MEQ2260702.1"/>
    <property type="molecule type" value="Genomic_DNA"/>
</dbReference>
<comment type="caution">
    <text evidence="3">The sequence shown here is derived from an EMBL/GenBank/DDBJ whole genome shotgun (WGS) entry which is preliminary data.</text>
</comment>
<proteinExistence type="predicted"/>
<feature type="non-terminal residue" evidence="3">
    <location>
        <position position="1"/>
    </location>
</feature>
<sequence length="56" mass="6405">KTVNFWKNGFIGLSAVAGFLLLVFIVATSYKILQRKRKNKRLDSSTEEEKTKKTSL</sequence>
<keyword evidence="2" id="KW-0812">Transmembrane</keyword>
<dbReference type="Proteomes" id="UP001444071">
    <property type="component" value="Unassembled WGS sequence"/>
</dbReference>
<name>A0ABV0VTW2_9TELE</name>
<reference evidence="3 4" key="1">
    <citation type="submission" date="2021-06" db="EMBL/GenBank/DDBJ databases">
        <authorList>
            <person name="Palmer J.M."/>
        </authorList>
    </citation>
    <scope>NUCLEOTIDE SEQUENCE [LARGE SCALE GENOMIC DNA]</scope>
    <source>
        <strain evidence="3 4">XR_2019</strain>
        <tissue evidence="3">Muscle</tissue>
    </source>
</reference>
<feature type="compositionally biased region" description="Basic and acidic residues" evidence="1">
    <location>
        <begin position="41"/>
        <end position="56"/>
    </location>
</feature>
<keyword evidence="4" id="KW-1185">Reference proteome</keyword>
<evidence type="ECO:0000256" key="1">
    <source>
        <dbReference type="SAM" id="MobiDB-lite"/>
    </source>
</evidence>
<evidence type="ECO:0000256" key="2">
    <source>
        <dbReference type="SAM" id="Phobius"/>
    </source>
</evidence>
<feature type="transmembrane region" description="Helical" evidence="2">
    <location>
        <begin position="12"/>
        <end position="33"/>
    </location>
</feature>
<evidence type="ECO:0000313" key="4">
    <source>
        <dbReference type="Proteomes" id="UP001444071"/>
    </source>
</evidence>
<gene>
    <name evidence="3" type="ORF">XENORESO_000321</name>
</gene>